<evidence type="ECO:0000313" key="1">
    <source>
        <dbReference type="EMBL" id="MBC3792610.1"/>
    </source>
</evidence>
<evidence type="ECO:0000313" key="2">
    <source>
        <dbReference type="Proteomes" id="UP000700732"/>
    </source>
</evidence>
<organism evidence="1 2">
    <name type="scientific">Spirosoma utsteinense</name>
    <dbReference type="NCBI Taxonomy" id="2585773"/>
    <lineage>
        <taxon>Bacteria</taxon>
        <taxon>Pseudomonadati</taxon>
        <taxon>Bacteroidota</taxon>
        <taxon>Cytophagia</taxon>
        <taxon>Cytophagales</taxon>
        <taxon>Cytophagaceae</taxon>
        <taxon>Spirosoma</taxon>
    </lineage>
</organism>
<keyword evidence="2" id="KW-1185">Reference proteome</keyword>
<comment type="caution">
    <text evidence="1">The sequence shown here is derived from an EMBL/GenBank/DDBJ whole genome shotgun (WGS) entry which is preliminary data.</text>
</comment>
<sequence>MNIELATSFETAPVEVLDLQVSTRRTMGRSLLSLRFLCHTDRYDRHLHIPMLTWFDASRLQQFSQTLATTQHPETCEADLIDAGLRLNGSVRRLAGRWTTGRTIRVEPLPSADHQFSPFTIHASHLDVKTYAAKLYNQLWEVFTRG</sequence>
<dbReference type="EMBL" id="VFIA01000017">
    <property type="protein sequence ID" value="MBC3792610.1"/>
    <property type="molecule type" value="Genomic_DNA"/>
</dbReference>
<name>A0ABR6W9S9_9BACT</name>
<reference evidence="1 2" key="1">
    <citation type="submission" date="2019-06" db="EMBL/GenBank/DDBJ databases">
        <title>Spirosoma utsteinense sp. nov. isolated from Antarctic ice-free soils.</title>
        <authorList>
            <person name="Tahon G."/>
        </authorList>
    </citation>
    <scope>NUCLEOTIDE SEQUENCE [LARGE SCALE GENOMIC DNA]</scope>
    <source>
        <strain evidence="1 2">LMG 31447</strain>
    </source>
</reference>
<accession>A0ABR6W9S9</accession>
<protein>
    <submittedName>
        <fullName evidence="1">Uncharacterized protein</fullName>
    </submittedName>
</protein>
<dbReference type="Proteomes" id="UP000700732">
    <property type="component" value="Unassembled WGS sequence"/>
</dbReference>
<proteinExistence type="predicted"/>
<gene>
    <name evidence="1" type="ORF">FH603_3124</name>
</gene>
<dbReference type="RefSeq" id="WP_186738374.1">
    <property type="nucleotide sequence ID" value="NZ_VFIA01000017.1"/>
</dbReference>